<dbReference type="Proteomes" id="UP001642406">
    <property type="component" value="Unassembled WGS sequence"/>
</dbReference>
<evidence type="ECO:0000256" key="3">
    <source>
        <dbReference type="ARBA" id="ARBA00022516"/>
    </source>
</evidence>
<keyword evidence="7" id="KW-0443">Lipid metabolism</keyword>
<comment type="caution">
    <text evidence="11">The sequence shown here is derived from an EMBL/GenBank/DDBJ whole genome shotgun (WGS) entry which is preliminary data.</text>
</comment>
<reference evidence="11 12" key="1">
    <citation type="submission" date="2024-01" db="EMBL/GenBank/DDBJ databases">
        <authorList>
            <person name="Allen C."/>
            <person name="Tagirdzhanova G."/>
        </authorList>
    </citation>
    <scope>NUCLEOTIDE SEQUENCE [LARGE SCALE GENOMIC DNA]</scope>
</reference>
<evidence type="ECO:0000256" key="8">
    <source>
        <dbReference type="ARBA" id="ARBA00023136"/>
    </source>
</evidence>
<evidence type="ECO:0000256" key="5">
    <source>
        <dbReference type="ARBA" id="ARBA00022989"/>
    </source>
</evidence>
<comment type="similarity">
    <text evidence="2">Belongs to the steroid 5-alpha reductase family.</text>
</comment>
<dbReference type="PANTHER" id="PTHR10556:SF28">
    <property type="entry name" value="VERY-LONG-CHAIN ENOYL-COA REDUCTASE"/>
    <property type="match status" value="1"/>
</dbReference>
<dbReference type="Gene3D" id="1.20.120.1630">
    <property type="match status" value="1"/>
</dbReference>
<evidence type="ECO:0000313" key="11">
    <source>
        <dbReference type="EMBL" id="CAK7224965.1"/>
    </source>
</evidence>
<dbReference type="EC" id="1.3.1.93" evidence="11"/>
<gene>
    <name evidence="11" type="primary">TSC13</name>
    <name evidence="11" type="ORF">SBRCBS47491_005733</name>
</gene>
<dbReference type="InterPro" id="IPR001104">
    <property type="entry name" value="3-oxo-5_a-steroid_4-DH_C"/>
</dbReference>
<evidence type="ECO:0000256" key="6">
    <source>
        <dbReference type="ARBA" id="ARBA00023002"/>
    </source>
</evidence>
<dbReference type="Pfam" id="PF02544">
    <property type="entry name" value="Steroid_dh"/>
    <property type="match status" value="1"/>
</dbReference>
<feature type="domain" description="3-oxo-5-alpha-steroid 4-dehydrogenase C-terminal" evidence="10">
    <location>
        <begin position="167"/>
        <end position="329"/>
    </location>
</feature>
<keyword evidence="6 11" id="KW-0560">Oxidoreductase</keyword>
<sequence length="331" mass="37216">MANNLTLAVSNRAKSGTIKRLPPSIDVTTATTIEEVQQQLAKKAGVNDYNRIGIFDPVTRKIIRDRRAVIGAQENVVSSKALLVQDLGLQIGWRTVFLIEYAGPILFHLAFYYLRPVIPLPAFLSLGQTASRSDPITDVQRVVYIMFQLHFLKRELETAFLHRFAANTMPAWNVFRNSAFYWLLAGLVDAWSLYAPLSPFRVSSQFPAASPPRSGFGSSLFDYVGVVLFVVGELANFSVHYHLAHLRSPGGTEKKIPNAIGSSLVTSPNYMFEVLSWVGVIMISRDIAVVIFISVGIIYMRSWSRDKERALRRLFPDKYKKKKYTMLPGLI</sequence>
<comment type="subcellular location">
    <subcellularLocation>
        <location evidence="1">Membrane</location>
        <topology evidence="1">Multi-pass membrane protein</topology>
    </subcellularLocation>
</comment>
<keyword evidence="4 9" id="KW-0812">Transmembrane</keyword>
<feature type="transmembrane region" description="Helical" evidence="9">
    <location>
        <begin position="274"/>
        <end position="299"/>
    </location>
</feature>
<keyword evidence="3" id="KW-0444">Lipid biosynthesis</keyword>
<dbReference type="EMBL" id="CAWUHC010000051">
    <property type="protein sequence ID" value="CAK7224965.1"/>
    <property type="molecule type" value="Genomic_DNA"/>
</dbReference>
<accession>A0ABP0BZ17</accession>
<dbReference type="PROSITE" id="PS50244">
    <property type="entry name" value="S5A_REDUCTASE"/>
    <property type="match status" value="1"/>
</dbReference>
<keyword evidence="8 9" id="KW-0472">Membrane</keyword>
<keyword evidence="5 9" id="KW-1133">Transmembrane helix</keyword>
<evidence type="ECO:0000259" key="10">
    <source>
        <dbReference type="Pfam" id="PF02544"/>
    </source>
</evidence>
<name>A0ABP0BZ17_9PEZI</name>
<dbReference type="GO" id="GO:0102758">
    <property type="term" value="F:very-long-chain enoyl-CoA reductase activity"/>
    <property type="evidence" value="ECO:0007669"/>
    <property type="project" value="UniProtKB-EC"/>
</dbReference>
<protein>
    <submittedName>
        <fullName evidence="11">Very-long-chain enoyl-CoA reductase</fullName>
        <ecNumber evidence="11">1.3.1.93</ecNumber>
    </submittedName>
</protein>
<proteinExistence type="inferred from homology"/>
<evidence type="ECO:0000256" key="1">
    <source>
        <dbReference type="ARBA" id="ARBA00004141"/>
    </source>
</evidence>
<keyword evidence="12" id="KW-1185">Reference proteome</keyword>
<evidence type="ECO:0000256" key="2">
    <source>
        <dbReference type="ARBA" id="ARBA00007742"/>
    </source>
</evidence>
<dbReference type="PANTHER" id="PTHR10556">
    <property type="entry name" value="3-OXO-5-ALPHA-STEROID 4-DEHYDROGENASE"/>
    <property type="match status" value="1"/>
</dbReference>
<dbReference type="InterPro" id="IPR039357">
    <property type="entry name" value="SRD5A/TECR"/>
</dbReference>
<evidence type="ECO:0000256" key="7">
    <source>
        <dbReference type="ARBA" id="ARBA00023098"/>
    </source>
</evidence>
<evidence type="ECO:0000256" key="4">
    <source>
        <dbReference type="ARBA" id="ARBA00022692"/>
    </source>
</evidence>
<evidence type="ECO:0000256" key="9">
    <source>
        <dbReference type="SAM" id="Phobius"/>
    </source>
</evidence>
<evidence type="ECO:0000313" key="12">
    <source>
        <dbReference type="Proteomes" id="UP001642406"/>
    </source>
</evidence>
<organism evidence="11 12">
    <name type="scientific">Sporothrix bragantina</name>
    <dbReference type="NCBI Taxonomy" id="671064"/>
    <lineage>
        <taxon>Eukaryota</taxon>
        <taxon>Fungi</taxon>
        <taxon>Dikarya</taxon>
        <taxon>Ascomycota</taxon>
        <taxon>Pezizomycotina</taxon>
        <taxon>Sordariomycetes</taxon>
        <taxon>Sordariomycetidae</taxon>
        <taxon>Ophiostomatales</taxon>
        <taxon>Ophiostomataceae</taxon>
        <taxon>Sporothrix</taxon>
    </lineage>
</organism>